<feature type="domain" description="SbsA Ig-like" evidence="3">
    <location>
        <begin position="29"/>
        <end position="128"/>
    </location>
</feature>
<organism evidence="4 5">
    <name type="scientific">Balneicella halophila</name>
    <dbReference type="NCBI Taxonomy" id="1537566"/>
    <lineage>
        <taxon>Bacteria</taxon>
        <taxon>Pseudomonadati</taxon>
        <taxon>Bacteroidota</taxon>
        <taxon>Bacteroidia</taxon>
        <taxon>Bacteroidales</taxon>
        <taxon>Balneicellaceae</taxon>
        <taxon>Balneicella</taxon>
    </lineage>
</organism>
<dbReference type="Pfam" id="PF13205">
    <property type="entry name" value="Big_5"/>
    <property type="match status" value="1"/>
</dbReference>
<evidence type="ECO:0000256" key="2">
    <source>
        <dbReference type="SAM" id="SignalP"/>
    </source>
</evidence>
<feature type="signal peptide" evidence="2">
    <location>
        <begin position="1"/>
        <end position="20"/>
    </location>
</feature>
<proteinExistence type="predicted"/>
<evidence type="ECO:0000259" key="3">
    <source>
        <dbReference type="Pfam" id="PF13205"/>
    </source>
</evidence>
<protein>
    <submittedName>
        <fullName evidence="4">Ig-like domain-containing protein</fullName>
    </submittedName>
</protein>
<comment type="caution">
    <text evidence="4">The sequence shown here is derived from an EMBL/GenBank/DDBJ whole genome shotgun (WGS) entry which is preliminary data.</text>
</comment>
<dbReference type="AlphaFoldDB" id="A0A7L4UT37"/>
<keyword evidence="5" id="KW-1185">Reference proteome</keyword>
<evidence type="ECO:0000313" key="5">
    <source>
        <dbReference type="Proteomes" id="UP000251835"/>
    </source>
</evidence>
<dbReference type="InterPro" id="IPR032812">
    <property type="entry name" value="SbsA_Ig"/>
</dbReference>
<evidence type="ECO:0000256" key="1">
    <source>
        <dbReference type="ARBA" id="ARBA00022729"/>
    </source>
</evidence>
<feature type="chain" id="PRO_5029519162" evidence="2">
    <location>
        <begin position="21"/>
        <end position="574"/>
    </location>
</feature>
<keyword evidence="1 2" id="KW-0732">Signal</keyword>
<evidence type="ECO:0000313" key="4">
    <source>
        <dbReference type="EMBL" id="PVX52214.1"/>
    </source>
</evidence>
<dbReference type="RefSeq" id="WP_116495756.1">
    <property type="nucleotide sequence ID" value="NZ_QENZ01000003.1"/>
</dbReference>
<name>A0A7L4UT37_BALHA</name>
<reference evidence="4 5" key="1">
    <citation type="submission" date="2018-05" db="EMBL/GenBank/DDBJ databases">
        <title>Genomic Encyclopedia of Type Strains, Phase IV (KMG-IV): sequencing the most valuable type-strain genomes for metagenomic binning, comparative biology and taxonomic classification.</title>
        <authorList>
            <person name="Goeker M."/>
        </authorList>
    </citation>
    <scope>NUCLEOTIDE SEQUENCE [LARGE SCALE GENOMIC DNA]</scope>
    <source>
        <strain evidence="4 5">DSM 28579</strain>
    </source>
</reference>
<dbReference type="OrthoDB" id="9809989at2"/>
<accession>A0A7L4UT37</accession>
<dbReference type="EMBL" id="QENZ01000003">
    <property type="protein sequence ID" value="PVX52214.1"/>
    <property type="molecule type" value="Genomic_DNA"/>
</dbReference>
<gene>
    <name evidence="4" type="ORF">C7377_0521</name>
</gene>
<dbReference type="PROSITE" id="PS51257">
    <property type="entry name" value="PROKAR_LIPOPROTEIN"/>
    <property type="match status" value="1"/>
</dbReference>
<sequence length="574" mass="66362">MRKYQIIIFFTFLLLSCANPGIPTGGEKDEEPPRITRTYPENYTLYFDRNKIVIDFNEFVKLENASQNVMISPPQKKKPKLRLKEKQIVVDLRDTLRENTTYTLDFGKAIVDNNEGNPLGEYRYVFSTGDQIDRMGIAGYVKGAQVDTVAQSATVALYIPTDTLNPFQKLPDYIAQTDTLGFFMFNNIVDREYKIIAFQDENSNSMLDYDEPIAFLKENVHTSETDRGDQDSLQLDKYTLFKNISLQLRMYTPVKSLQYLEDYTRPLPEQLNFLFNAPLKDSLSIEILNSSKDVPFYTESNETNDSLIYWIADKDIAQKDTLLAKLSYLKTDTLGYLSPYDDTLKLVYKEPKKSKKEQKEEEEGANIEFMDIQTNMSGQINYFDPLILTFERPVTTLNQEHVALFTKKDTISSPIELTLTPDSILPHRKYHVIFQIEPNEEYTIRIDSMAVYDSGGRPNKKLENSFSTYDNSFYGKLFVMIAGGEENVLIQLVKKSNPNVVIAQQNWTEGEVITFENLPPATYQLKALWDTNGNGKWDVGDYETQRQPERTKIFSKEIELRSNWELEVDWNLNN</sequence>
<dbReference type="Proteomes" id="UP000251835">
    <property type="component" value="Unassembled WGS sequence"/>
</dbReference>